<accession>B6FWQ1</accession>
<evidence type="ECO:0000313" key="2">
    <source>
        <dbReference type="EMBL" id="EEA85962.1"/>
    </source>
</evidence>
<organism evidence="2 3">
    <name type="scientific">Peptacetobacter hiranonis (strain DSM 13275 / JCM 10541 / KCTC 15199 / TO-931)</name>
    <name type="common">Clostridium hiranonis</name>
    <dbReference type="NCBI Taxonomy" id="500633"/>
    <lineage>
        <taxon>Bacteria</taxon>
        <taxon>Bacillati</taxon>
        <taxon>Bacillota</taxon>
        <taxon>Clostridia</taxon>
        <taxon>Peptostreptococcales</taxon>
        <taxon>Peptostreptococcaceae</taxon>
        <taxon>Peptacetobacter</taxon>
    </lineage>
</organism>
<dbReference type="CDD" id="cd06974">
    <property type="entry name" value="TerD_like"/>
    <property type="match status" value="1"/>
</dbReference>
<dbReference type="EMBL" id="ABWP01000011">
    <property type="protein sequence ID" value="EEA85962.1"/>
    <property type="molecule type" value="Genomic_DNA"/>
</dbReference>
<dbReference type="OrthoDB" id="4123258at2"/>
<dbReference type="HOGENOM" id="CLU_055120_2_0_9"/>
<dbReference type="InterPro" id="IPR003325">
    <property type="entry name" value="TerD"/>
</dbReference>
<dbReference type="STRING" id="500633.CLOHIR_00300"/>
<proteinExistence type="predicted"/>
<feature type="domain" description="TerD" evidence="1">
    <location>
        <begin position="3"/>
        <end position="178"/>
    </location>
</feature>
<reference evidence="2 3" key="1">
    <citation type="submission" date="2008-09" db="EMBL/GenBank/DDBJ databases">
        <authorList>
            <person name="Fulton L."/>
            <person name="Clifton S."/>
            <person name="Fulton B."/>
            <person name="Xu J."/>
            <person name="Minx P."/>
            <person name="Pepin K.H."/>
            <person name="Johnson M."/>
            <person name="Thiruvilangam P."/>
            <person name="Bhonagiri V."/>
            <person name="Nash W.E."/>
            <person name="Mardis E.R."/>
            <person name="Wilson R.K."/>
        </authorList>
    </citation>
    <scope>NUCLEOTIDE SEQUENCE [LARGE SCALE GENOMIC DNA]</scope>
    <source>
        <strain evidence="2 3">DSM 13275</strain>
    </source>
</reference>
<gene>
    <name evidence="2" type="ORF">CLOHIR_00300</name>
</gene>
<dbReference type="Gene3D" id="2.60.60.30">
    <property type="entry name" value="sav2460 like domains"/>
    <property type="match status" value="1"/>
</dbReference>
<keyword evidence="3" id="KW-1185">Reference proteome</keyword>
<dbReference type="RefSeq" id="WP_006439221.1">
    <property type="nucleotide sequence ID" value="NZ_DS995355.1"/>
</dbReference>
<dbReference type="Proteomes" id="UP000003178">
    <property type="component" value="Unassembled WGS sequence"/>
</dbReference>
<dbReference type="PANTHER" id="PTHR32097">
    <property type="entry name" value="CAMP-BINDING PROTEIN 1-RELATED"/>
    <property type="match status" value="1"/>
</dbReference>
<reference evidence="2 3" key="2">
    <citation type="submission" date="2008-10" db="EMBL/GenBank/DDBJ databases">
        <title>Draft genome sequence of Clostridium hiranonis (DSM 13275).</title>
        <authorList>
            <person name="Sudarsanam P."/>
            <person name="Ley R."/>
            <person name="Guruge J."/>
            <person name="Turnbaugh P.J."/>
            <person name="Mahowald M."/>
            <person name="Liep D."/>
            <person name="Gordon J."/>
        </authorList>
    </citation>
    <scope>NUCLEOTIDE SEQUENCE [LARGE SCALE GENOMIC DNA]</scope>
    <source>
        <strain evidence="2 3">DSM 13275</strain>
    </source>
</reference>
<protein>
    <submittedName>
        <fullName evidence="2">Bacterial stress protein</fullName>
    </submittedName>
</protein>
<dbReference type="PANTHER" id="PTHR32097:SF17">
    <property type="entry name" value="CAMP-BINDING PROTEIN 1-RELATED"/>
    <property type="match status" value="1"/>
</dbReference>
<dbReference type="AlphaFoldDB" id="B6FWQ1"/>
<evidence type="ECO:0000313" key="3">
    <source>
        <dbReference type="Proteomes" id="UP000003178"/>
    </source>
</evidence>
<sequence>MKEILKGQKVELTRDIPELENVLVEFDYRVNNYLKKDDFEMGTAVFLTDGSGTMTSYEDFIYSENREHPSESVKLNEREDKVYITMSKIPNKIRKIAFALTLTEYGEVARYYDRFDYLSMRIIDLDREEVIYDYQINDSVGQNTEIVFGEMYRHNGEWKFNVNTDYLDGGLLSLGKKFGLGI</sequence>
<name>B6FWQ1_PEPHT</name>
<dbReference type="Pfam" id="PF02342">
    <property type="entry name" value="TerD"/>
    <property type="match status" value="1"/>
</dbReference>
<evidence type="ECO:0000259" key="1">
    <source>
        <dbReference type="Pfam" id="PF02342"/>
    </source>
</evidence>
<comment type="caution">
    <text evidence="2">The sequence shown here is derived from an EMBL/GenBank/DDBJ whole genome shotgun (WGS) entry which is preliminary data.</text>
</comment>
<dbReference type="eggNOG" id="COG2310">
    <property type="taxonomic scope" value="Bacteria"/>
</dbReference>
<dbReference type="InterPro" id="IPR051324">
    <property type="entry name" value="Stress/Tellurium_Resist"/>
</dbReference>